<dbReference type="Pfam" id="PF13976">
    <property type="entry name" value="gag_pre-integrs"/>
    <property type="match status" value="1"/>
</dbReference>
<reference evidence="2" key="1">
    <citation type="journal article" date="2022" name="Int. J. Mol. Sci.">
        <title>Draft Genome of Tanacetum Coccineum: Genomic Comparison of Closely Related Tanacetum-Family Plants.</title>
        <authorList>
            <person name="Yamashiro T."/>
            <person name="Shiraishi A."/>
            <person name="Nakayama K."/>
            <person name="Satake H."/>
        </authorList>
    </citation>
    <scope>NUCLEOTIDE SEQUENCE</scope>
</reference>
<dbReference type="EMBL" id="BQNB010014289">
    <property type="protein sequence ID" value="GJT26389.1"/>
    <property type="molecule type" value="Genomic_DNA"/>
</dbReference>
<protein>
    <submittedName>
        <fullName evidence="2">Retrovirus-related pol polyprotein from transposon TNT 1-94</fullName>
    </submittedName>
</protein>
<evidence type="ECO:0000259" key="1">
    <source>
        <dbReference type="Pfam" id="PF13976"/>
    </source>
</evidence>
<accession>A0ABQ5CI81</accession>
<comment type="caution">
    <text evidence="2">The sequence shown here is derived from an EMBL/GenBank/DDBJ whole genome shotgun (WGS) entry which is preliminary data.</text>
</comment>
<organism evidence="2 3">
    <name type="scientific">Tanacetum coccineum</name>
    <dbReference type="NCBI Taxonomy" id="301880"/>
    <lineage>
        <taxon>Eukaryota</taxon>
        <taxon>Viridiplantae</taxon>
        <taxon>Streptophyta</taxon>
        <taxon>Embryophyta</taxon>
        <taxon>Tracheophyta</taxon>
        <taxon>Spermatophyta</taxon>
        <taxon>Magnoliopsida</taxon>
        <taxon>eudicotyledons</taxon>
        <taxon>Gunneridae</taxon>
        <taxon>Pentapetalae</taxon>
        <taxon>asterids</taxon>
        <taxon>campanulids</taxon>
        <taxon>Asterales</taxon>
        <taxon>Asteraceae</taxon>
        <taxon>Asteroideae</taxon>
        <taxon>Anthemideae</taxon>
        <taxon>Anthemidinae</taxon>
        <taxon>Tanacetum</taxon>
    </lineage>
</organism>
<evidence type="ECO:0000313" key="2">
    <source>
        <dbReference type="EMBL" id="GJT26389.1"/>
    </source>
</evidence>
<gene>
    <name evidence="2" type="ORF">Tco_0906664</name>
</gene>
<dbReference type="InterPro" id="IPR025724">
    <property type="entry name" value="GAG-pre-integrase_dom"/>
</dbReference>
<reference evidence="2" key="2">
    <citation type="submission" date="2022-01" db="EMBL/GenBank/DDBJ databases">
        <authorList>
            <person name="Yamashiro T."/>
            <person name="Shiraishi A."/>
            <person name="Satake H."/>
            <person name="Nakayama K."/>
        </authorList>
    </citation>
    <scope>NUCLEOTIDE SEQUENCE</scope>
</reference>
<sequence>MLSLLLSRNYALELGQLTEEPSSSRQTDLVFVKSSADDTKVSIPGVERPWLSKAEGFNLPKHDTGRILSTESQLKVTDSSVIVTDYDSIDESSVCSTPLHPLEKLVGPAKGYKNVSASKRNSAPTGKLKNVKNEDNFFHLKYQGGSSSRSQTSRPLKPFPPCKHCGFKDHQSDDCVNYPTCEIFRSNDHDTKGHNRIVSLRRGIKPKNPQQVTKSCETYGSNVHTATDHNDIECVTSGSPSGTWTVDAQGFDKKKRIIFSSNKKVVMIASRVRDVYVLDMASSVQQFCFFAKASESLNLLWNNRLAHLHIKTINQLANQNLVLGLPSLVYSKDKPFPSCE</sequence>
<keyword evidence="3" id="KW-1185">Reference proteome</keyword>
<evidence type="ECO:0000313" key="3">
    <source>
        <dbReference type="Proteomes" id="UP001151760"/>
    </source>
</evidence>
<proteinExistence type="predicted"/>
<feature type="domain" description="GAG-pre-integrase" evidence="1">
    <location>
        <begin position="275"/>
        <end position="339"/>
    </location>
</feature>
<name>A0ABQ5CI81_9ASTR</name>
<dbReference type="Proteomes" id="UP001151760">
    <property type="component" value="Unassembled WGS sequence"/>
</dbReference>